<evidence type="ECO:0000313" key="2">
    <source>
        <dbReference type="EMBL" id="KAK1737706.1"/>
    </source>
</evidence>
<name>A0AAD8Y160_9STRA</name>
<dbReference type="AlphaFoldDB" id="A0AAD8Y160"/>
<dbReference type="Pfam" id="PF13358">
    <property type="entry name" value="DDE_3"/>
    <property type="match status" value="1"/>
</dbReference>
<sequence>MSTRDFAAQHGAEVNMHGGFYIRGKAHSIMKKMHVAEKYIQAKNRGEQRPNHTRIAQQCQVSRGFVSKIEAEILSNGQQILTPEEIRAATDRPGLPGANSLTDLDRFILVLLLEEKPYRLLRNYQQWLLYFTGTNVSTETISRFLKQGLPHKGSLVKPNLIPLDKFKIENEIRAYEFLNVLRTLKTWKVIFGDEKSLKGEEFYSKRVRRNPVTGMVASILTGADFRNKYSITGFCSINSDKSVPVWFRIHKQSNDANEFMRTIKIAVKEGYFDEYDVLVLDNAAIHDEEMVRWLWKTKKVLVLFLPTRSPEFNPIELIWRHLVSTLFSYPLMKPRGNTQYKRSPALVSRDILEEVTFDIVEKCFKKCFAFITEKLNDRDRN</sequence>
<dbReference type="GO" id="GO:0003676">
    <property type="term" value="F:nucleic acid binding"/>
    <property type="evidence" value="ECO:0007669"/>
    <property type="project" value="InterPro"/>
</dbReference>
<protein>
    <recommendedName>
        <fullName evidence="1">Tc1-like transposase DDE domain-containing protein</fullName>
    </recommendedName>
</protein>
<dbReference type="InterPro" id="IPR038717">
    <property type="entry name" value="Tc1-like_DDE_dom"/>
</dbReference>
<dbReference type="PANTHER" id="PTHR46564">
    <property type="entry name" value="TRANSPOSASE"/>
    <property type="match status" value="1"/>
</dbReference>
<evidence type="ECO:0000313" key="3">
    <source>
        <dbReference type="Proteomes" id="UP001224775"/>
    </source>
</evidence>
<gene>
    <name evidence="2" type="ORF">QTG54_011478</name>
</gene>
<proteinExistence type="predicted"/>
<accession>A0AAD8Y160</accession>
<comment type="caution">
    <text evidence="2">The sequence shown here is derived from an EMBL/GenBank/DDBJ whole genome shotgun (WGS) entry which is preliminary data.</text>
</comment>
<organism evidence="2 3">
    <name type="scientific">Skeletonema marinoi</name>
    <dbReference type="NCBI Taxonomy" id="267567"/>
    <lineage>
        <taxon>Eukaryota</taxon>
        <taxon>Sar</taxon>
        <taxon>Stramenopiles</taxon>
        <taxon>Ochrophyta</taxon>
        <taxon>Bacillariophyta</taxon>
        <taxon>Coscinodiscophyceae</taxon>
        <taxon>Thalassiosirophycidae</taxon>
        <taxon>Thalassiosirales</taxon>
        <taxon>Skeletonemataceae</taxon>
        <taxon>Skeletonema</taxon>
        <taxon>Skeletonema marinoi-dohrnii complex</taxon>
    </lineage>
</organism>
<reference evidence="2" key="1">
    <citation type="submission" date="2023-06" db="EMBL/GenBank/DDBJ databases">
        <title>Survivors Of The Sea: Transcriptome response of Skeletonema marinoi to long-term dormancy.</title>
        <authorList>
            <person name="Pinder M.I.M."/>
            <person name="Kourtchenko O."/>
            <person name="Robertson E.K."/>
            <person name="Larsson T."/>
            <person name="Maumus F."/>
            <person name="Osuna-Cruz C.M."/>
            <person name="Vancaester E."/>
            <person name="Stenow R."/>
            <person name="Vandepoele K."/>
            <person name="Ploug H."/>
            <person name="Bruchert V."/>
            <person name="Godhe A."/>
            <person name="Topel M."/>
        </authorList>
    </citation>
    <scope>NUCLEOTIDE SEQUENCE</scope>
    <source>
        <strain evidence="2">R05AC</strain>
    </source>
</reference>
<dbReference type="InterPro" id="IPR036397">
    <property type="entry name" value="RNaseH_sf"/>
</dbReference>
<dbReference type="SUPFAM" id="SSF46689">
    <property type="entry name" value="Homeodomain-like"/>
    <property type="match status" value="1"/>
</dbReference>
<dbReference type="Proteomes" id="UP001224775">
    <property type="component" value="Unassembled WGS sequence"/>
</dbReference>
<keyword evidence="3" id="KW-1185">Reference proteome</keyword>
<dbReference type="InterPro" id="IPR009057">
    <property type="entry name" value="Homeodomain-like_sf"/>
</dbReference>
<evidence type="ECO:0000259" key="1">
    <source>
        <dbReference type="Pfam" id="PF13358"/>
    </source>
</evidence>
<dbReference type="PANTHER" id="PTHR46564:SF1">
    <property type="entry name" value="TRANSPOSASE"/>
    <property type="match status" value="1"/>
</dbReference>
<dbReference type="EMBL" id="JATAAI010000023">
    <property type="protein sequence ID" value="KAK1737706.1"/>
    <property type="molecule type" value="Genomic_DNA"/>
</dbReference>
<dbReference type="Gene3D" id="3.30.420.10">
    <property type="entry name" value="Ribonuclease H-like superfamily/Ribonuclease H"/>
    <property type="match status" value="1"/>
</dbReference>
<feature type="domain" description="Tc1-like transposase DDE" evidence="1">
    <location>
        <begin position="226"/>
        <end position="328"/>
    </location>
</feature>